<proteinExistence type="predicted"/>
<dbReference type="EMBL" id="CP072133">
    <property type="protein sequence ID" value="QTH71391.1"/>
    <property type="molecule type" value="Genomic_DNA"/>
</dbReference>
<accession>A0A975DJE1</accession>
<dbReference type="RefSeq" id="WP_208843032.1">
    <property type="nucleotide sequence ID" value="NZ_CP072133.1"/>
</dbReference>
<keyword evidence="2" id="KW-1185">Reference proteome</keyword>
<dbReference type="InterPro" id="IPR021936">
    <property type="entry name" value="DUF3549"/>
</dbReference>
<name>A0A975DJE1_9GAMM</name>
<dbReference type="Proteomes" id="UP000664904">
    <property type="component" value="Chromosome"/>
</dbReference>
<evidence type="ECO:0000313" key="1">
    <source>
        <dbReference type="EMBL" id="QTH71391.1"/>
    </source>
</evidence>
<dbReference type="KEGG" id="pxi:J5O05_16680"/>
<dbReference type="AlphaFoldDB" id="A0A975DJE1"/>
<gene>
    <name evidence="1" type="ORF">J5O05_16680</name>
</gene>
<reference evidence="1" key="1">
    <citation type="submission" date="2021-03" db="EMBL/GenBank/DDBJ databases">
        <title>Complete Genome of Pseudoalteromonas xiamenensis STKMTI.2, a new potential marine bacterium producing anti-Vibrio compounds.</title>
        <authorList>
            <person name="Handayani D.P."/>
            <person name="Isnansetyo A."/>
            <person name="Istiqomah I."/>
            <person name="Jumina J."/>
        </authorList>
    </citation>
    <scope>NUCLEOTIDE SEQUENCE</scope>
    <source>
        <strain evidence="1">STKMTI.2</strain>
    </source>
</reference>
<evidence type="ECO:0000313" key="2">
    <source>
        <dbReference type="Proteomes" id="UP000664904"/>
    </source>
</evidence>
<organism evidence="1 2">
    <name type="scientific">Pseudoalteromonas xiamenensis</name>
    <dbReference type="NCBI Taxonomy" id="882626"/>
    <lineage>
        <taxon>Bacteria</taxon>
        <taxon>Pseudomonadati</taxon>
        <taxon>Pseudomonadota</taxon>
        <taxon>Gammaproteobacteria</taxon>
        <taxon>Alteromonadales</taxon>
        <taxon>Pseudoalteromonadaceae</taxon>
        <taxon>Pseudoalteromonas</taxon>
    </lineage>
</organism>
<protein>
    <submittedName>
        <fullName evidence="1">DUF3549 family protein</fullName>
    </submittedName>
</protein>
<sequence>MNSNISTLGELLEAAGTQWRAYDIGRRITKLDKAEFTQIELGARPYPYPLMGHAHIAIQFWDKNATQDPYVWFLKFPIDEQSKLVLATRDHFANLVLEALGTELTSEDADGKLDNNPYVFTPNANKLAAFNALMKVEIKRPASQYYEAVENYFHAPLIHDWQTLAVQGLADFAMRLEHGQNQALLQSHWQVLPGEVQNTLAAMLEHVAISVSITELLSKSIDDALENQNKAMLINSLRAISGSSSKGILEKCVDNVLDSVFATDIEILLILVGRLWQTFILPERLYALLDNAAQVSEGDFFAGVFADLVAIPALRPQVLSILRAPSRDETLSRAIGKLFNA</sequence>
<dbReference type="Pfam" id="PF12069">
    <property type="entry name" value="DUF3549"/>
    <property type="match status" value="1"/>
</dbReference>